<dbReference type="Proteomes" id="UP000010802">
    <property type="component" value="Chromosome"/>
</dbReference>
<comment type="pathway">
    <text evidence="10">Cell wall biogenesis; peptidoglycan biosynthesis.</text>
</comment>
<reference evidence="14" key="1">
    <citation type="journal article" date="2013" name="Genome Announc.">
        <title>First genome sequence of a syntrophic acetate-oxidizing bacterium, Tepidanaerobacter acetatoxydans strain Re1.</title>
        <authorList>
            <person name="Manzoor S."/>
            <person name="Bongcam-Rudloff E."/>
            <person name="Schnurer A."/>
            <person name="Muller B."/>
        </authorList>
    </citation>
    <scope>NUCLEOTIDE SEQUENCE [LARGE SCALE GENOMIC DNA]</scope>
    <source>
        <strain evidence="14">Re1</strain>
    </source>
</reference>
<dbReference type="Pfam" id="PF03033">
    <property type="entry name" value="Glyco_transf_28"/>
    <property type="match status" value="1"/>
</dbReference>
<keyword evidence="4 10" id="KW-0808">Transferase</keyword>
<dbReference type="UniPathway" id="UPA00219"/>
<organism evidence="13 14">
    <name type="scientific">Tepidanaerobacter acetatoxydans (strain DSM 21804 / JCM 16047 / Re1)</name>
    <dbReference type="NCBI Taxonomy" id="1209989"/>
    <lineage>
        <taxon>Bacteria</taxon>
        <taxon>Bacillati</taxon>
        <taxon>Bacillota</taxon>
        <taxon>Clostridia</taxon>
        <taxon>Thermosediminibacterales</taxon>
        <taxon>Tepidanaerobacteraceae</taxon>
        <taxon>Tepidanaerobacter</taxon>
    </lineage>
</organism>
<gene>
    <name evidence="10 13" type="primary">murG</name>
    <name evidence="13" type="ordered locus">TEPIRE1_1241</name>
</gene>
<evidence type="ECO:0000256" key="10">
    <source>
        <dbReference type="HAMAP-Rule" id="MF_00033"/>
    </source>
</evidence>
<feature type="binding site" evidence="10">
    <location>
        <position position="306"/>
    </location>
    <ligand>
        <name>UDP-N-acetyl-alpha-D-glucosamine</name>
        <dbReference type="ChEBI" id="CHEBI:57705"/>
    </ligand>
</feature>
<dbReference type="HOGENOM" id="CLU_037404_0_1_9"/>
<evidence type="ECO:0000256" key="4">
    <source>
        <dbReference type="ARBA" id="ARBA00022679"/>
    </source>
</evidence>
<feature type="binding site" evidence="10">
    <location>
        <begin position="16"/>
        <end position="18"/>
    </location>
    <ligand>
        <name>UDP-N-acetyl-alpha-D-glucosamine</name>
        <dbReference type="ChEBI" id="CHEBI:57705"/>
    </ligand>
</feature>
<dbReference type="NCBIfam" id="TIGR01133">
    <property type="entry name" value="murG"/>
    <property type="match status" value="1"/>
</dbReference>
<feature type="binding site" evidence="10">
    <location>
        <position position="171"/>
    </location>
    <ligand>
        <name>UDP-N-acetyl-alpha-D-glucosamine</name>
        <dbReference type="ChEBI" id="CHEBI:57705"/>
    </ligand>
</feature>
<dbReference type="GO" id="GO:0051991">
    <property type="term" value="F:UDP-N-acetyl-D-glucosamine:N-acetylmuramoyl-L-alanyl-D-glutamyl-meso-2,6-diaminopimelyl-D-alanyl-D-alanine-diphosphoundecaprenol 4-beta-N-acetylglucosaminlytransferase activity"/>
    <property type="evidence" value="ECO:0007669"/>
    <property type="project" value="RHEA"/>
</dbReference>
<evidence type="ECO:0000256" key="3">
    <source>
        <dbReference type="ARBA" id="ARBA00022676"/>
    </source>
</evidence>
<evidence type="ECO:0000256" key="1">
    <source>
        <dbReference type="ARBA" id="ARBA00022475"/>
    </source>
</evidence>
<dbReference type="OrthoDB" id="9808936at2"/>
<feature type="binding site" evidence="10">
    <location>
        <position position="130"/>
    </location>
    <ligand>
        <name>UDP-N-acetyl-alpha-D-glucosamine</name>
        <dbReference type="ChEBI" id="CHEBI:57705"/>
    </ligand>
</feature>
<dbReference type="KEGG" id="tep:TepRe1_1140"/>
<evidence type="ECO:0000259" key="11">
    <source>
        <dbReference type="Pfam" id="PF03033"/>
    </source>
</evidence>
<dbReference type="eggNOG" id="COG0707">
    <property type="taxonomic scope" value="Bacteria"/>
</dbReference>
<comment type="catalytic activity">
    <reaction evidence="10">
        <text>di-trans,octa-cis-undecaprenyl diphospho-N-acetyl-alpha-D-muramoyl-L-alanyl-D-glutamyl-meso-2,6-diaminopimeloyl-D-alanyl-D-alanine + UDP-N-acetyl-alpha-D-glucosamine = di-trans,octa-cis-undecaprenyl diphospho-[N-acetyl-alpha-D-glucosaminyl-(1-&gt;4)]-N-acetyl-alpha-D-muramoyl-L-alanyl-D-glutamyl-meso-2,6-diaminopimeloyl-D-alanyl-D-alanine + UDP + H(+)</text>
        <dbReference type="Rhea" id="RHEA:31227"/>
        <dbReference type="ChEBI" id="CHEBI:15378"/>
        <dbReference type="ChEBI" id="CHEBI:57705"/>
        <dbReference type="ChEBI" id="CHEBI:58223"/>
        <dbReference type="ChEBI" id="CHEBI:61387"/>
        <dbReference type="ChEBI" id="CHEBI:61388"/>
        <dbReference type="EC" id="2.4.1.227"/>
    </reaction>
</comment>
<dbReference type="EC" id="2.4.1.227" evidence="10"/>
<feature type="binding site" evidence="10">
    <location>
        <position position="261"/>
    </location>
    <ligand>
        <name>UDP-N-acetyl-alpha-D-glucosamine</name>
        <dbReference type="ChEBI" id="CHEBI:57705"/>
    </ligand>
</feature>
<dbReference type="SUPFAM" id="SSF53756">
    <property type="entry name" value="UDP-Glycosyltransferase/glycogen phosphorylase"/>
    <property type="match status" value="1"/>
</dbReference>
<dbReference type="PANTHER" id="PTHR21015">
    <property type="entry name" value="UDP-N-ACETYLGLUCOSAMINE--N-ACETYLMURAMYL-(PENTAPEPTIDE) PYROPHOSPHORYL-UNDECAPRENOL N-ACETYLGLUCOSAMINE TRANSFERASE 1"/>
    <property type="match status" value="1"/>
</dbReference>
<name>F4LT17_TEPAE</name>
<evidence type="ECO:0000256" key="5">
    <source>
        <dbReference type="ARBA" id="ARBA00022960"/>
    </source>
</evidence>
<dbReference type="PATRIC" id="fig|1209989.3.peg.1380"/>
<evidence type="ECO:0000256" key="6">
    <source>
        <dbReference type="ARBA" id="ARBA00022984"/>
    </source>
</evidence>
<dbReference type="GO" id="GO:0009252">
    <property type="term" value="P:peptidoglycan biosynthetic process"/>
    <property type="evidence" value="ECO:0007669"/>
    <property type="project" value="UniProtKB-UniRule"/>
</dbReference>
<keyword evidence="7 10" id="KW-0472">Membrane</keyword>
<keyword evidence="6 10" id="KW-0573">Peptidoglycan synthesis</keyword>
<dbReference type="STRING" id="1209989.TepRe1_1140"/>
<keyword evidence="9 10" id="KW-0961">Cell wall biogenesis/degradation</keyword>
<feature type="domain" description="Glycosyl transferase family 28 C-terminal" evidence="12">
    <location>
        <begin position="194"/>
        <end position="363"/>
    </location>
</feature>
<dbReference type="InterPro" id="IPR006009">
    <property type="entry name" value="GlcNAc_MurG"/>
</dbReference>
<comment type="caution">
    <text evidence="10">Lacks conserved residue(s) required for the propagation of feature annotation.</text>
</comment>
<accession>L0S2E2</accession>
<dbReference type="EMBL" id="HF563609">
    <property type="protein sequence ID" value="CCP25972.1"/>
    <property type="molecule type" value="Genomic_DNA"/>
</dbReference>
<feature type="domain" description="Glycosyltransferase family 28 N-terminal" evidence="11">
    <location>
        <begin position="9"/>
        <end position="149"/>
    </location>
</feature>
<dbReference type="PANTHER" id="PTHR21015:SF22">
    <property type="entry name" value="GLYCOSYLTRANSFERASE"/>
    <property type="match status" value="1"/>
</dbReference>
<dbReference type="GO" id="GO:0050511">
    <property type="term" value="F:undecaprenyldiphospho-muramoylpentapeptide beta-N-acetylglucosaminyltransferase activity"/>
    <property type="evidence" value="ECO:0007669"/>
    <property type="project" value="UniProtKB-UniRule"/>
</dbReference>
<keyword evidence="5 10" id="KW-0133">Cell shape</keyword>
<dbReference type="AlphaFoldDB" id="F4LT17"/>
<comment type="similarity">
    <text evidence="10">Belongs to the glycosyltransferase 28 family. MurG subfamily.</text>
</comment>
<keyword evidence="14" id="KW-1185">Reference proteome</keyword>
<dbReference type="InterPro" id="IPR004276">
    <property type="entry name" value="GlycoTrans_28_N"/>
</dbReference>
<evidence type="ECO:0000256" key="9">
    <source>
        <dbReference type="ARBA" id="ARBA00023316"/>
    </source>
</evidence>
<keyword evidence="2 10" id="KW-0132">Cell division</keyword>
<dbReference type="KEGG" id="tae:TepiRe1_1241"/>
<dbReference type="Gene3D" id="3.40.50.2000">
    <property type="entry name" value="Glycogen Phosphorylase B"/>
    <property type="match status" value="2"/>
</dbReference>
<dbReference type="RefSeq" id="WP_013778209.1">
    <property type="nucleotide sequence ID" value="NC_015519.1"/>
</dbReference>
<dbReference type="InterPro" id="IPR007235">
    <property type="entry name" value="Glyco_trans_28_C"/>
</dbReference>
<dbReference type="GO" id="GO:0005886">
    <property type="term" value="C:plasma membrane"/>
    <property type="evidence" value="ECO:0007669"/>
    <property type="project" value="UniProtKB-SubCell"/>
</dbReference>
<keyword evidence="3 10" id="KW-0328">Glycosyltransferase</keyword>
<comment type="function">
    <text evidence="10">Cell wall formation. Catalyzes the transfer of a GlcNAc subunit on undecaprenyl-pyrophosphoryl-MurNAc-pentapeptide (lipid intermediate I) to form undecaprenyl-pyrophosphoryl-MurNAc-(pentapeptide)GlcNAc (lipid intermediate II).</text>
</comment>
<keyword evidence="1 10" id="KW-1003">Cell membrane</keyword>
<evidence type="ECO:0000313" key="13">
    <source>
        <dbReference type="EMBL" id="CCP25972.1"/>
    </source>
</evidence>
<evidence type="ECO:0000259" key="12">
    <source>
        <dbReference type="Pfam" id="PF04101"/>
    </source>
</evidence>
<dbReference type="GO" id="GO:0071555">
    <property type="term" value="P:cell wall organization"/>
    <property type="evidence" value="ECO:0007669"/>
    <property type="project" value="UniProtKB-KW"/>
</dbReference>
<protein>
    <recommendedName>
        <fullName evidence="10">UDP-N-acetylglucosamine--N-acetylmuramyl-(pentapeptide) pyrophosphoryl-undecaprenol N-acetylglucosamine transferase</fullName>
        <ecNumber evidence="10">2.4.1.227</ecNumber>
    </recommendedName>
    <alternativeName>
        <fullName evidence="10">Undecaprenyl-PP-MurNAc-pentapeptide-UDPGlcNAc GlcNAc transferase</fullName>
    </alternativeName>
</protein>
<dbReference type="GO" id="GO:0051301">
    <property type="term" value="P:cell division"/>
    <property type="evidence" value="ECO:0007669"/>
    <property type="project" value="UniProtKB-KW"/>
</dbReference>
<comment type="subcellular location">
    <subcellularLocation>
        <location evidence="10">Cell membrane</location>
        <topology evidence="10">Peripheral membrane protein</topology>
        <orientation evidence="10">Cytoplasmic side</orientation>
    </subcellularLocation>
</comment>
<dbReference type="CDD" id="cd03785">
    <property type="entry name" value="GT28_MurG"/>
    <property type="match status" value="1"/>
</dbReference>
<evidence type="ECO:0000256" key="2">
    <source>
        <dbReference type="ARBA" id="ARBA00022618"/>
    </source>
</evidence>
<keyword evidence="8 10" id="KW-0131">Cell cycle</keyword>
<evidence type="ECO:0000256" key="7">
    <source>
        <dbReference type="ARBA" id="ARBA00023136"/>
    </source>
</evidence>
<dbReference type="HAMAP" id="MF_00033">
    <property type="entry name" value="MurG"/>
    <property type="match status" value="1"/>
</dbReference>
<evidence type="ECO:0000256" key="8">
    <source>
        <dbReference type="ARBA" id="ARBA00023306"/>
    </source>
</evidence>
<dbReference type="GO" id="GO:0008360">
    <property type="term" value="P:regulation of cell shape"/>
    <property type="evidence" value="ECO:0007669"/>
    <property type="project" value="UniProtKB-KW"/>
</dbReference>
<accession>F4LT17</accession>
<dbReference type="Pfam" id="PF04101">
    <property type="entry name" value="Glyco_tran_28_C"/>
    <property type="match status" value="1"/>
</dbReference>
<dbReference type="GO" id="GO:0005975">
    <property type="term" value="P:carbohydrate metabolic process"/>
    <property type="evidence" value="ECO:0007669"/>
    <property type="project" value="InterPro"/>
</dbReference>
<sequence>MPPKKNKKIILAGGGTGGHIYPAIAIATGLKQEFPDSDILFIGTNKGLEKELVKKAGFSLKTIRVKGFQRKLSFDTIISVKELALSAIDSVNIIKKEKPDIVIGTGGYVAGPVVFFASLMGVHTAIHEQNVTPGITNRILSKFVEKVFISFPDSLKYFPKNKTVLTGNPVRNEITKSIRSQALKKFGLLLNIPTVLCFGGSQGAARLNDAILYIINEIKDTKRFQLIHITGINHYEKTIDLLANKGIDLSKLGHIIIRPYIHEMQDAYAVADLVISRAGALSISELNACGKPAILIPLPTAANRHQDFNAKFMEENGAAIVISEASLSGEKLLDTISNIIFDQKRLHQMAAASKNLAREDALEKILAEIVKLVK</sequence>
<proteinExistence type="inferred from homology"/>
<evidence type="ECO:0000313" key="14">
    <source>
        <dbReference type="Proteomes" id="UP000010802"/>
    </source>
</evidence>
<feature type="binding site" evidence="10">
    <location>
        <position position="201"/>
    </location>
    <ligand>
        <name>UDP-N-acetyl-alpha-D-glucosamine</name>
        <dbReference type="ChEBI" id="CHEBI:57705"/>
    </ligand>
</feature>